<dbReference type="Ensembl" id="ENSFHET00000017206.1">
    <property type="protein sequence ID" value="ENSFHEP00000027988.1"/>
    <property type="gene ID" value="ENSFHEG00000011820.1"/>
</dbReference>
<organism evidence="2 3">
    <name type="scientific">Fundulus heteroclitus</name>
    <name type="common">Killifish</name>
    <name type="synonym">Mummichog</name>
    <dbReference type="NCBI Taxonomy" id="8078"/>
    <lineage>
        <taxon>Eukaryota</taxon>
        <taxon>Metazoa</taxon>
        <taxon>Chordata</taxon>
        <taxon>Craniata</taxon>
        <taxon>Vertebrata</taxon>
        <taxon>Euteleostomi</taxon>
        <taxon>Actinopterygii</taxon>
        <taxon>Neopterygii</taxon>
        <taxon>Teleostei</taxon>
        <taxon>Neoteleostei</taxon>
        <taxon>Acanthomorphata</taxon>
        <taxon>Ovalentaria</taxon>
        <taxon>Atherinomorphae</taxon>
        <taxon>Cyprinodontiformes</taxon>
        <taxon>Fundulidae</taxon>
        <taxon>Fundulus</taxon>
    </lineage>
</organism>
<reference evidence="2" key="2">
    <citation type="submission" date="2025-09" db="UniProtKB">
        <authorList>
            <consortium name="Ensembl"/>
        </authorList>
    </citation>
    <scope>IDENTIFICATION</scope>
</reference>
<name>A0A3Q2QK85_FUNHE</name>
<dbReference type="PANTHER" id="PTHR36981">
    <property type="entry name" value="ZGC:195170"/>
    <property type="match status" value="1"/>
</dbReference>
<keyword evidence="3" id="KW-1185">Reference proteome</keyword>
<dbReference type="InterPro" id="IPR046815">
    <property type="entry name" value="P2RX7_C"/>
</dbReference>
<protein>
    <recommendedName>
        <fullName evidence="1">P2X purinoreceptor 7 intracellular domain-containing protein</fullName>
    </recommendedName>
</protein>
<evidence type="ECO:0000313" key="2">
    <source>
        <dbReference type="Ensembl" id="ENSFHEP00000027988.1"/>
    </source>
</evidence>
<dbReference type="Proteomes" id="UP000265000">
    <property type="component" value="Unplaced"/>
</dbReference>
<dbReference type="GeneTree" id="ENSGT00530000068605"/>
<evidence type="ECO:0000313" key="3">
    <source>
        <dbReference type="Proteomes" id="UP000265000"/>
    </source>
</evidence>
<accession>A0A3Q2QK85</accession>
<dbReference type="AlphaFoldDB" id="A0A3Q2QK85"/>
<dbReference type="Pfam" id="PF20478">
    <property type="entry name" value="P2RX7_C"/>
    <property type="match status" value="1"/>
</dbReference>
<reference evidence="2" key="1">
    <citation type="submission" date="2025-08" db="UniProtKB">
        <authorList>
            <consortium name="Ensembl"/>
        </authorList>
    </citation>
    <scope>IDENTIFICATION</scope>
</reference>
<feature type="domain" description="P2X purinoreceptor 7 intracellular" evidence="1">
    <location>
        <begin position="62"/>
        <end position="147"/>
    </location>
</feature>
<evidence type="ECO:0000259" key="1">
    <source>
        <dbReference type="Pfam" id="PF20478"/>
    </source>
</evidence>
<proteinExistence type="predicted"/>
<dbReference type="PANTHER" id="PTHR36981:SF1">
    <property type="entry name" value="P2X PURINORECEPTOR 7 INTRACELLULAR DOMAIN-CONTAINING PROTEIN"/>
    <property type="match status" value="1"/>
</dbReference>
<sequence>SLPYCNKSTLTKSDSSIDNSCISPTFHEFSKSVMVCNSYTNIQLFNLIFRCSCCHSREEMDGEIPGCITDPPGMEAVCLNLWTLQVAWSQYKQQYRGKAFEGPTHTKYRHIAYRQFVRWCWDYLGKDTRVVIPSCAVSCIRAHFPPPGHEDDFTFRSHLAVKKVPKLKE</sequence>